<keyword evidence="6 11" id="KW-0675">Receptor</keyword>
<dbReference type="PANTHER" id="PTHR10519">
    <property type="entry name" value="GABA-B RECEPTOR"/>
    <property type="match status" value="1"/>
</dbReference>
<name>A0A922HN59_DERFA</name>
<evidence type="ECO:0000313" key="11">
    <source>
        <dbReference type="EMBL" id="KAH9494152.1"/>
    </source>
</evidence>
<feature type="transmembrane region" description="Helical" evidence="9">
    <location>
        <begin position="9"/>
        <end position="30"/>
    </location>
</feature>
<comment type="subcellular location">
    <subcellularLocation>
        <location evidence="1">Membrane</location>
        <topology evidence="1">Multi-pass membrane protein</topology>
    </subcellularLocation>
</comment>
<organism evidence="11 12">
    <name type="scientific">Dermatophagoides farinae</name>
    <name type="common">American house dust mite</name>
    <dbReference type="NCBI Taxonomy" id="6954"/>
    <lineage>
        <taxon>Eukaryota</taxon>
        <taxon>Metazoa</taxon>
        <taxon>Ecdysozoa</taxon>
        <taxon>Arthropoda</taxon>
        <taxon>Chelicerata</taxon>
        <taxon>Arachnida</taxon>
        <taxon>Acari</taxon>
        <taxon>Acariformes</taxon>
        <taxon>Sarcoptiformes</taxon>
        <taxon>Astigmata</taxon>
        <taxon>Psoroptidia</taxon>
        <taxon>Analgoidea</taxon>
        <taxon>Pyroglyphidae</taxon>
        <taxon>Dermatophagoidinae</taxon>
        <taxon>Dermatophagoides</taxon>
    </lineage>
</organism>
<evidence type="ECO:0000256" key="1">
    <source>
        <dbReference type="ARBA" id="ARBA00004141"/>
    </source>
</evidence>
<keyword evidence="12" id="KW-1185">Reference proteome</keyword>
<dbReference type="InterPro" id="IPR017978">
    <property type="entry name" value="GPCR_3_C"/>
</dbReference>
<keyword evidence="4" id="KW-0297">G-protein coupled receptor</keyword>
<dbReference type="Proteomes" id="UP000790347">
    <property type="component" value="Unassembled WGS sequence"/>
</dbReference>
<dbReference type="PRINTS" id="PR01176">
    <property type="entry name" value="GABABRECEPTR"/>
</dbReference>
<reference evidence="11" key="2">
    <citation type="journal article" date="2022" name="Res Sq">
        <title>Comparative Genomics Reveals Insights into the Divergent Evolution of Astigmatic Mites and Household Pest Adaptations.</title>
        <authorList>
            <person name="Xiong Q."/>
            <person name="Wan A.T.-Y."/>
            <person name="Liu X.-Y."/>
            <person name="Fung C.S.-H."/>
            <person name="Xiao X."/>
            <person name="Malainual N."/>
            <person name="Hou J."/>
            <person name="Wang L."/>
            <person name="Wang M."/>
            <person name="Yang K."/>
            <person name="Cui Y."/>
            <person name="Leung E."/>
            <person name="Nong W."/>
            <person name="Shin S.-K."/>
            <person name="Au S."/>
            <person name="Jeong K.Y."/>
            <person name="Chew F.T."/>
            <person name="Hui J."/>
            <person name="Leung T.F."/>
            <person name="Tungtrongchitr A."/>
            <person name="Zhong N."/>
            <person name="Liu Z."/>
            <person name="Tsui S."/>
        </authorList>
    </citation>
    <scope>NUCLEOTIDE SEQUENCE</scope>
    <source>
        <strain evidence="11">Derf</strain>
        <tissue evidence="11">Whole organism</tissue>
    </source>
</reference>
<evidence type="ECO:0000313" key="12">
    <source>
        <dbReference type="Proteomes" id="UP000790347"/>
    </source>
</evidence>
<dbReference type="GO" id="GO:0038039">
    <property type="term" value="C:G protein-coupled receptor heterodimeric complex"/>
    <property type="evidence" value="ECO:0007669"/>
    <property type="project" value="TreeGrafter"/>
</dbReference>
<keyword evidence="8" id="KW-0807">Transducer</keyword>
<evidence type="ECO:0000259" key="10">
    <source>
        <dbReference type="Pfam" id="PF00003"/>
    </source>
</evidence>
<evidence type="ECO:0000256" key="7">
    <source>
        <dbReference type="ARBA" id="ARBA00023180"/>
    </source>
</evidence>
<dbReference type="PANTHER" id="PTHR10519:SF74">
    <property type="entry name" value="GAMMA-AMINOBUTYRIC ACID TYPE B RECEPTOR SUBUNIT 2"/>
    <property type="match status" value="1"/>
</dbReference>
<feature type="domain" description="G-protein coupled receptors family 3 profile" evidence="10">
    <location>
        <begin position="1"/>
        <end position="57"/>
    </location>
</feature>
<evidence type="ECO:0000256" key="5">
    <source>
        <dbReference type="ARBA" id="ARBA00023136"/>
    </source>
</evidence>
<dbReference type="AlphaFoldDB" id="A0A922HN59"/>
<dbReference type="GO" id="GO:0004965">
    <property type="term" value="F:G protein-coupled GABA receptor activity"/>
    <property type="evidence" value="ECO:0007669"/>
    <property type="project" value="InterPro"/>
</dbReference>
<dbReference type="InterPro" id="IPR002455">
    <property type="entry name" value="GPCR3_GABA-B"/>
</dbReference>
<evidence type="ECO:0000256" key="3">
    <source>
        <dbReference type="ARBA" id="ARBA00022989"/>
    </source>
</evidence>
<comment type="caution">
    <text evidence="11">The sequence shown here is derived from an EMBL/GenBank/DDBJ whole genome shotgun (WGS) entry which is preliminary data.</text>
</comment>
<evidence type="ECO:0000256" key="6">
    <source>
        <dbReference type="ARBA" id="ARBA00023170"/>
    </source>
</evidence>
<evidence type="ECO:0000256" key="9">
    <source>
        <dbReference type="SAM" id="Phobius"/>
    </source>
</evidence>
<dbReference type="Pfam" id="PF00003">
    <property type="entry name" value="7tm_3"/>
    <property type="match status" value="1"/>
</dbReference>
<keyword evidence="7" id="KW-0325">Glycoprotein</keyword>
<keyword evidence="5 9" id="KW-0472">Membrane</keyword>
<protein>
    <submittedName>
        <fullName evidence="11">Gamma-aminobutyric acid type B receptor subunit 2</fullName>
    </submittedName>
</protein>
<proteinExistence type="predicted"/>
<reference evidence="11" key="1">
    <citation type="submission" date="2013-05" db="EMBL/GenBank/DDBJ databases">
        <authorList>
            <person name="Yim A.K.Y."/>
            <person name="Chan T.F."/>
            <person name="Ji K.M."/>
            <person name="Liu X.Y."/>
            <person name="Zhou J.W."/>
            <person name="Li R.Q."/>
            <person name="Yang K.Y."/>
            <person name="Li J."/>
            <person name="Li M."/>
            <person name="Law P.T.W."/>
            <person name="Wu Y.L."/>
            <person name="Cai Z.L."/>
            <person name="Qin H."/>
            <person name="Bao Y."/>
            <person name="Leung R.K.K."/>
            <person name="Ng P.K.S."/>
            <person name="Zou J."/>
            <person name="Zhong X.J."/>
            <person name="Ran P.X."/>
            <person name="Zhong N.S."/>
            <person name="Liu Z.G."/>
            <person name="Tsui S.K.W."/>
        </authorList>
    </citation>
    <scope>NUCLEOTIDE SEQUENCE</scope>
    <source>
        <strain evidence="11">Derf</strain>
        <tissue evidence="11">Whole organism</tissue>
    </source>
</reference>
<evidence type="ECO:0000256" key="2">
    <source>
        <dbReference type="ARBA" id="ARBA00022692"/>
    </source>
</evidence>
<dbReference type="GO" id="GO:0007214">
    <property type="term" value="P:gamma-aminobutyric acid signaling pathway"/>
    <property type="evidence" value="ECO:0007669"/>
    <property type="project" value="TreeGrafter"/>
</dbReference>
<keyword evidence="3 9" id="KW-1133">Transmembrane helix</keyword>
<evidence type="ECO:0000256" key="4">
    <source>
        <dbReference type="ARBA" id="ARBA00023040"/>
    </source>
</evidence>
<dbReference type="EMBL" id="ASGP02000008">
    <property type="protein sequence ID" value="KAH9494152.1"/>
    <property type="molecule type" value="Genomic_DNA"/>
</dbReference>
<keyword evidence="2 9" id="KW-0812">Transmembrane</keyword>
<sequence length="73" mass="8054">MSSPYLNNLIIIGCILTYTSVILLGLNSGLTSENNFPYICASRAWVLMTGFTLAFGSQKKNNNNDDDDDKMSK</sequence>
<evidence type="ECO:0000256" key="8">
    <source>
        <dbReference type="ARBA" id="ARBA00023224"/>
    </source>
</evidence>
<gene>
    <name evidence="11" type="primary">GABBR2_3</name>
    <name evidence="11" type="ORF">DERF_014862</name>
</gene>
<feature type="transmembrane region" description="Helical" evidence="9">
    <location>
        <begin position="36"/>
        <end position="55"/>
    </location>
</feature>
<accession>A0A922HN59</accession>